<keyword evidence="1" id="KW-1133">Transmembrane helix</keyword>
<comment type="caution">
    <text evidence="2">The sequence shown here is derived from an EMBL/GenBank/DDBJ whole genome shotgun (WGS) entry which is preliminary data.</text>
</comment>
<evidence type="ECO:0000256" key="1">
    <source>
        <dbReference type="SAM" id="Phobius"/>
    </source>
</evidence>
<accession>A0ABT2RK58</accession>
<proteinExistence type="predicted"/>
<name>A0ABT2RK58_9FIRM</name>
<dbReference type="RefSeq" id="WP_262574802.1">
    <property type="nucleotide sequence ID" value="NZ_JAOQJU010000002.1"/>
</dbReference>
<feature type="transmembrane region" description="Helical" evidence="1">
    <location>
        <begin position="21"/>
        <end position="52"/>
    </location>
</feature>
<evidence type="ECO:0000313" key="2">
    <source>
        <dbReference type="EMBL" id="MCU6685755.1"/>
    </source>
</evidence>
<dbReference type="Proteomes" id="UP001652431">
    <property type="component" value="Unassembled WGS sequence"/>
</dbReference>
<protein>
    <submittedName>
        <fullName evidence="2">DUF6106 family protein</fullName>
    </submittedName>
</protein>
<organism evidence="2 3">
    <name type="scientific">Dorea acetigenes</name>
    <dbReference type="NCBI Taxonomy" id="2981787"/>
    <lineage>
        <taxon>Bacteria</taxon>
        <taxon>Bacillati</taxon>
        <taxon>Bacillota</taxon>
        <taxon>Clostridia</taxon>
        <taxon>Lachnospirales</taxon>
        <taxon>Lachnospiraceae</taxon>
        <taxon>Dorea</taxon>
    </lineage>
</organism>
<keyword evidence="1" id="KW-0472">Membrane</keyword>
<reference evidence="2 3" key="1">
    <citation type="journal article" date="2021" name="ISME Commun">
        <title>Automated analysis of genomic sequences facilitates high-throughput and comprehensive description of bacteria.</title>
        <authorList>
            <person name="Hitch T.C.A."/>
        </authorList>
    </citation>
    <scope>NUCLEOTIDE SEQUENCE [LARGE SCALE GENOMIC DNA]</scope>
    <source>
        <strain evidence="2 3">Sanger_03</strain>
    </source>
</reference>
<keyword evidence="3" id="KW-1185">Reference proteome</keyword>
<dbReference type="InterPro" id="IPR046088">
    <property type="entry name" value="DUF6106"/>
</dbReference>
<dbReference type="EMBL" id="JAOQJU010000002">
    <property type="protein sequence ID" value="MCU6685755.1"/>
    <property type="molecule type" value="Genomic_DNA"/>
</dbReference>
<gene>
    <name evidence="2" type="ORF">OCV99_04130</name>
</gene>
<sequence>MDGFYTEQLIRKRKSVKDLMIEVLLLAVTIVSAAVVFIHFVGIILLIVMIIIDVFVFRALDIEYEYLYLDGDLEIDKIVHKERRKRLFSVNAADVKLLAPSGSDRLNAFKNADVRDYTSGNPNAEVYEMVVVFSEETKRIVFEPNETILKGMKTLVPQKVVCKQNIESHRSI</sequence>
<keyword evidence="1" id="KW-0812">Transmembrane</keyword>
<evidence type="ECO:0000313" key="3">
    <source>
        <dbReference type="Proteomes" id="UP001652431"/>
    </source>
</evidence>
<dbReference type="Pfam" id="PF19601">
    <property type="entry name" value="DUF6106"/>
    <property type="match status" value="1"/>
</dbReference>